<keyword evidence="3" id="KW-1185">Reference proteome</keyword>
<reference evidence="2 3" key="1">
    <citation type="submission" date="2016-11" db="EMBL/GenBank/DDBJ databases">
        <authorList>
            <person name="Jaros S."/>
            <person name="Januszkiewicz K."/>
            <person name="Wedrychowicz H."/>
        </authorList>
    </citation>
    <scope>NUCLEOTIDE SEQUENCE [LARGE SCALE GENOMIC DNA]</scope>
    <source>
        <strain evidence="2 3">DSM 21986</strain>
    </source>
</reference>
<feature type="region of interest" description="Disordered" evidence="1">
    <location>
        <begin position="1"/>
        <end position="33"/>
    </location>
</feature>
<dbReference type="EMBL" id="FQUS01000020">
    <property type="protein sequence ID" value="SHG16882.1"/>
    <property type="molecule type" value="Genomic_DNA"/>
</dbReference>
<evidence type="ECO:0000313" key="3">
    <source>
        <dbReference type="Proteomes" id="UP000184041"/>
    </source>
</evidence>
<accession>A0A1M5HM20</accession>
<organism evidence="2 3">
    <name type="scientific">Fodinibius roseus</name>
    <dbReference type="NCBI Taxonomy" id="1194090"/>
    <lineage>
        <taxon>Bacteria</taxon>
        <taxon>Pseudomonadati</taxon>
        <taxon>Balneolota</taxon>
        <taxon>Balneolia</taxon>
        <taxon>Balneolales</taxon>
        <taxon>Balneolaceae</taxon>
        <taxon>Fodinibius</taxon>
    </lineage>
</organism>
<sequence length="33" mass="3593">MAKGYSLTSRPKGGGANRSLGLDRKESEKNKKK</sequence>
<dbReference type="AlphaFoldDB" id="A0A1M5HM20"/>
<feature type="compositionally biased region" description="Basic and acidic residues" evidence="1">
    <location>
        <begin position="21"/>
        <end position="33"/>
    </location>
</feature>
<dbReference type="Proteomes" id="UP000184041">
    <property type="component" value="Unassembled WGS sequence"/>
</dbReference>
<name>A0A1M5HM20_9BACT</name>
<gene>
    <name evidence="2" type="ORF">SAMN05443144_12081</name>
</gene>
<protein>
    <submittedName>
        <fullName evidence="2">Uncharacterized protein</fullName>
    </submittedName>
</protein>
<proteinExistence type="predicted"/>
<evidence type="ECO:0000313" key="2">
    <source>
        <dbReference type="EMBL" id="SHG16882.1"/>
    </source>
</evidence>
<evidence type="ECO:0000256" key="1">
    <source>
        <dbReference type="SAM" id="MobiDB-lite"/>
    </source>
</evidence>